<dbReference type="AlphaFoldDB" id="A0AAV0NHN5"/>
<reference evidence="2" key="1">
    <citation type="submission" date="2022-08" db="EMBL/GenBank/DDBJ databases">
        <authorList>
            <person name="Gutierrez-Valencia J."/>
        </authorList>
    </citation>
    <scope>NUCLEOTIDE SEQUENCE</scope>
</reference>
<comment type="caution">
    <text evidence="2">The sequence shown here is derived from an EMBL/GenBank/DDBJ whole genome shotgun (WGS) entry which is preliminary data.</text>
</comment>
<name>A0AAV0NHN5_9ROSI</name>
<sequence>MNANAATASGCGRSSPTASTASPWRPWSTTRSSACTAGCRRTSTAWTRSGTCLDPLRYPRVGCCAIWCGPIRRGRFEGGELMREGFRIRLGRIGLLSSCGSMISI</sequence>
<evidence type="ECO:0000313" key="2">
    <source>
        <dbReference type="EMBL" id="CAI0457955.1"/>
    </source>
</evidence>
<evidence type="ECO:0000313" key="3">
    <source>
        <dbReference type="Proteomes" id="UP001154282"/>
    </source>
</evidence>
<keyword evidence="3" id="KW-1185">Reference proteome</keyword>
<dbReference type="EMBL" id="CAMGYJ010000008">
    <property type="protein sequence ID" value="CAI0457955.1"/>
    <property type="molecule type" value="Genomic_DNA"/>
</dbReference>
<accession>A0AAV0NHN5</accession>
<feature type="region of interest" description="Disordered" evidence="1">
    <location>
        <begin position="1"/>
        <end position="32"/>
    </location>
</feature>
<evidence type="ECO:0000256" key="1">
    <source>
        <dbReference type="SAM" id="MobiDB-lite"/>
    </source>
</evidence>
<organism evidence="2 3">
    <name type="scientific">Linum tenue</name>
    <dbReference type="NCBI Taxonomy" id="586396"/>
    <lineage>
        <taxon>Eukaryota</taxon>
        <taxon>Viridiplantae</taxon>
        <taxon>Streptophyta</taxon>
        <taxon>Embryophyta</taxon>
        <taxon>Tracheophyta</taxon>
        <taxon>Spermatophyta</taxon>
        <taxon>Magnoliopsida</taxon>
        <taxon>eudicotyledons</taxon>
        <taxon>Gunneridae</taxon>
        <taxon>Pentapetalae</taxon>
        <taxon>rosids</taxon>
        <taxon>fabids</taxon>
        <taxon>Malpighiales</taxon>
        <taxon>Linaceae</taxon>
        <taxon>Linum</taxon>
    </lineage>
</organism>
<gene>
    <name evidence="2" type="ORF">LITE_LOCUS33329</name>
</gene>
<dbReference type="Proteomes" id="UP001154282">
    <property type="component" value="Unassembled WGS sequence"/>
</dbReference>
<proteinExistence type="predicted"/>
<protein>
    <submittedName>
        <fullName evidence="2">Uncharacterized protein</fullName>
    </submittedName>
</protein>